<dbReference type="AlphaFoldDB" id="A0A7K3NKQ5"/>
<evidence type="ECO:0000313" key="1">
    <source>
        <dbReference type="EMBL" id="NDY56784.1"/>
    </source>
</evidence>
<proteinExistence type="predicted"/>
<accession>A0A7K3NKQ5</accession>
<keyword evidence="2" id="KW-1185">Reference proteome</keyword>
<sequence>MQFLRAVDAYRWYRSTRYAADHPEAMPRSFFQAAPMQRAIEALHDIGTILARLDAAHRRALRDNTAGFPGACAALEEGLRRGGYLIP</sequence>
<dbReference type="Proteomes" id="UP000469724">
    <property type="component" value="Unassembled WGS sequence"/>
</dbReference>
<dbReference type="EMBL" id="JAAGRQ010000027">
    <property type="protein sequence ID" value="NDY56784.1"/>
    <property type="molecule type" value="Genomic_DNA"/>
</dbReference>
<reference evidence="1 2" key="1">
    <citation type="submission" date="2020-02" db="EMBL/GenBank/DDBJ databases">
        <title>Comparative genomics of sulfur disproportionating microorganisms.</title>
        <authorList>
            <person name="Ward L.M."/>
            <person name="Bertran E."/>
            <person name="Johnston D.T."/>
        </authorList>
    </citation>
    <scope>NUCLEOTIDE SEQUENCE [LARGE SCALE GENOMIC DNA]</scope>
    <source>
        <strain evidence="1 2">DSM 3696</strain>
    </source>
</reference>
<dbReference type="RefSeq" id="WP_163301832.1">
    <property type="nucleotide sequence ID" value="NZ_JAAGRQ010000027.1"/>
</dbReference>
<comment type="caution">
    <text evidence="1">The sequence shown here is derived from an EMBL/GenBank/DDBJ whole genome shotgun (WGS) entry which is preliminary data.</text>
</comment>
<organism evidence="1 2">
    <name type="scientific">Desulfolutivibrio sulfodismutans</name>
    <dbReference type="NCBI Taxonomy" id="63561"/>
    <lineage>
        <taxon>Bacteria</taxon>
        <taxon>Pseudomonadati</taxon>
        <taxon>Thermodesulfobacteriota</taxon>
        <taxon>Desulfovibrionia</taxon>
        <taxon>Desulfovibrionales</taxon>
        <taxon>Desulfovibrionaceae</taxon>
        <taxon>Desulfolutivibrio</taxon>
    </lineage>
</organism>
<evidence type="ECO:0000313" key="2">
    <source>
        <dbReference type="Proteomes" id="UP000469724"/>
    </source>
</evidence>
<gene>
    <name evidence="1" type="ORF">G3N56_08510</name>
</gene>
<protein>
    <submittedName>
        <fullName evidence="1">Uncharacterized protein</fullName>
    </submittedName>
</protein>
<name>A0A7K3NKQ5_9BACT</name>